<accession>A0A5D4H9T8</accession>
<dbReference type="PIRSF" id="PIRSF018266">
    <property type="entry name" value="FecR"/>
    <property type="match status" value="1"/>
</dbReference>
<feature type="domain" description="FecR protein" evidence="2">
    <location>
        <begin position="178"/>
        <end position="274"/>
    </location>
</feature>
<dbReference type="Gene3D" id="2.60.120.1440">
    <property type="match status" value="1"/>
</dbReference>
<keyword evidence="1" id="KW-1133">Transmembrane helix</keyword>
<keyword evidence="1" id="KW-0812">Transmembrane</keyword>
<evidence type="ECO:0000256" key="1">
    <source>
        <dbReference type="SAM" id="Phobius"/>
    </source>
</evidence>
<dbReference type="InterPro" id="IPR032508">
    <property type="entry name" value="FecR_C"/>
</dbReference>
<dbReference type="EMBL" id="VTAV01000001">
    <property type="protein sequence ID" value="TYR37921.1"/>
    <property type="molecule type" value="Genomic_DNA"/>
</dbReference>
<dbReference type="Pfam" id="PF04773">
    <property type="entry name" value="FecR"/>
    <property type="match status" value="1"/>
</dbReference>
<keyword evidence="1" id="KW-0472">Membrane</keyword>
<reference evidence="4 5" key="1">
    <citation type="submission" date="2019-08" db="EMBL/GenBank/DDBJ databases">
        <title>Phlebobacter frassis gen. nov. sp. nov., a new member of family Sphingobacteriaceae isolated from sand fly rearing media.</title>
        <authorList>
            <person name="Kakumanu M.L."/>
            <person name="Marayati B.F."/>
            <person name="Wada-Katsumata A."/>
            <person name="Wasserberg G."/>
            <person name="Schal C."/>
            <person name="Apperson C.S."/>
            <person name="Ponnusamy L."/>
        </authorList>
    </citation>
    <scope>NUCLEOTIDE SEQUENCE [LARGE SCALE GENOMIC DNA]</scope>
    <source>
        <strain evidence="4 5">SSI9</strain>
    </source>
</reference>
<sequence>MNKDSDYIEGLVFKFQQGEINPEELKELLEWYNSHADEQLTITSAEPLTGEQIKQRMLNGLMSRIKSEEAAPKAGIYHLRPWLWASSVAAILLVFAVVWINIRKGEVSIQEIGAEAQQDSILPGGNKAVLLLADGSQMTLDTEQQGIVMDDAIHYANGQQLDRKVDISEMKNLQLYIPKGGIYQVTLSDGTQVWLNSDTRLKYPSRFSGTERIVELEGEAFFVVKSMLDAEKRRVPFIVKSKSQSVEVVGTQFNVNSYSTQPFVKTTLVEGSVRVQAPDKEVGLRPGQQASTMGNRTKVKQVDPQNYIAWKDGKFSFDGKTFEETMAEVGRWYNLSIVYKGRIPAIELVGDAYRNDRINLVLRLLDAANVRYELDIPDRTLIIY</sequence>
<gene>
    <name evidence="4" type="ORF">FXV77_01145</name>
</gene>
<dbReference type="PANTHER" id="PTHR30273:SF2">
    <property type="entry name" value="PROTEIN FECR"/>
    <property type="match status" value="1"/>
</dbReference>
<dbReference type="RefSeq" id="WP_148917386.1">
    <property type="nucleotide sequence ID" value="NZ_VTAV01000001.1"/>
</dbReference>
<dbReference type="Proteomes" id="UP000322362">
    <property type="component" value="Unassembled WGS sequence"/>
</dbReference>
<proteinExistence type="predicted"/>
<feature type="domain" description="Protein FecR C-terminal" evidence="3">
    <location>
        <begin position="314"/>
        <end position="383"/>
    </location>
</feature>
<dbReference type="InterPro" id="IPR012373">
    <property type="entry name" value="Ferrdict_sens_TM"/>
</dbReference>
<protein>
    <submittedName>
        <fullName evidence="4">DUF4974 domain-containing protein</fullName>
    </submittedName>
</protein>
<dbReference type="GO" id="GO:0016989">
    <property type="term" value="F:sigma factor antagonist activity"/>
    <property type="evidence" value="ECO:0007669"/>
    <property type="project" value="TreeGrafter"/>
</dbReference>
<organism evidence="4 5">
    <name type="scientific">Sphingobacterium phlebotomi</name>
    <dbReference type="NCBI Taxonomy" id="2605433"/>
    <lineage>
        <taxon>Bacteria</taxon>
        <taxon>Pseudomonadati</taxon>
        <taxon>Bacteroidota</taxon>
        <taxon>Sphingobacteriia</taxon>
        <taxon>Sphingobacteriales</taxon>
        <taxon>Sphingobacteriaceae</taxon>
        <taxon>Sphingobacterium</taxon>
    </lineage>
</organism>
<name>A0A5D4H9T8_9SPHI</name>
<dbReference type="AlphaFoldDB" id="A0A5D4H9T8"/>
<evidence type="ECO:0000313" key="4">
    <source>
        <dbReference type="EMBL" id="TYR37921.1"/>
    </source>
</evidence>
<dbReference type="Gene3D" id="3.55.50.30">
    <property type="match status" value="1"/>
</dbReference>
<dbReference type="PANTHER" id="PTHR30273">
    <property type="entry name" value="PERIPLASMIC SIGNAL SENSOR AND SIGMA FACTOR ACTIVATOR FECR-RELATED"/>
    <property type="match status" value="1"/>
</dbReference>
<feature type="transmembrane region" description="Helical" evidence="1">
    <location>
        <begin position="82"/>
        <end position="102"/>
    </location>
</feature>
<dbReference type="Pfam" id="PF16344">
    <property type="entry name" value="FecR_C"/>
    <property type="match status" value="1"/>
</dbReference>
<evidence type="ECO:0000259" key="2">
    <source>
        <dbReference type="Pfam" id="PF04773"/>
    </source>
</evidence>
<evidence type="ECO:0000313" key="5">
    <source>
        <dbReference type="Proteomes" id="UP000322362"/>
    </source>
</evidence>
<dbReference type="InterPro" id="IPR006860">
    <property type="entry name" value="FecR"/>
</dbReference>
<evidence type="ECO:0000259" key="3">
    <source>
        <dbReference type="Pfam" id="PF16344"/>
    </source>
</evidence>
<comment type="caution">
    <text evidence="4">The sequence shown here is derived from an EMBL/GenBank/DDBJ whole genome shotgun (WGS) entry which is preliminary data.</text>
</comment>
<keyword evidence="5" id="KW-1185">Reference proteome</keyword>